<organism evidence="2 3">
    <name type="scientific">Candidatus Enterococcus ferrettii</name>
    <dbReference type="NCBI Taxonomy" id="2815324"/>
    <lineage>
        <taxon>Bacteria</taxon>
        <taxon>Bacillati</taxon>
        <taxon>Bacillota</taxon>
        <taxon>Bacilli</taxon>
        <taxon>Lactobacillales</taxon>
        <taxon>Enterococcaceae</taxon>
        <taxon>Enterococcus</taxon>
    </lineage>
</organism>
<reference evidence="2 3" key="2">
    <citation type="submission" date="2024-02" db="EMBL/GenBank/DDBJ databases">
        <title>The Genome Sequence of Enterococcus sp. DIV0159.</title>
        <authorList>
            <person name="Earl A."/>
            <person name="Manson A."/>
            <person name="Gilmore M."/>
            <person name="Sanders J."/>
            <person name="Shea T."/>
            <person name="Howe W."/>
            <person name="Livny J."/>
            <person name="Cuomo C."/>
            <person name="Neafsey D."/>
            <person name="Birren B."/>
        </authorList>
    </citation>
    <scope>NUCLEOTIDE SEQUENCE [LARGE SCALE GENOMIC DNA]</scope>
    <source>
        <strain evidence="2 3">665A</strain>
    </source>
</reference>
<feature type="transmembrane region" description="Helical" evidence="1">
    <location>
        <begin position="79"/>
        <end position="105"/>
    </location>
</feature>
<keyword evidence="1" id="KW-0812">Transmembrane</keyword>
<keyword evidence="1" id="KW-0472">Membrane</keyword>
<keyword evidence="3" id="KW-1185">Reference proteome</keyword>
<sequence>MNQLNNTKRKSLVLSYWLLLPFLFFMYLLTFATVKGSSVGSLLTNIPSLTLTFLLSCLLLIQAYLLYRLTTKETNEKLLNHFLLFSMLQQAITANLIGTVLLYLYRKSLKNEQLKNTCETAWSVQFETYTLMGLVGILSVLVVALTLIQ</sequence>
<comment type="caution">
    <text evidence="2">The sequence shown here is derived from an EMBL/GenBank/DDBJ whole genome shotgun (WGS) entry which is preliminary data.</text>
</comment>
<evidence type="ECO:0000313" key="3">
    <source>
        <dbReference type="Proteomes" id="UP000664357"/>
    </source>
</evidence>
<reference evidence="2 3" key="1">
    <citation type="submission" date="2021-03" db="EMBL/GenBank/DDBJ databases">
        <authorList>
            <person name="Gilmore M.S."/>
            <person name="Schwartzman J."/>
            <person name="Van Tyne D."/>
            <person name="Martin M."/>
            <person name="Earl A.M."/>
            <person name="Manson A.L."/>
            <person name="Straub T."/>
            <person name="Salamzade R."/>
            <person name="Saavedra J."/>
            <person name="Lebreton F."/>
            <person name="Prichula J."/>
            <person name="Schaufler K."/>
            <person name="Gaca A."/>
            <person name="Sgardioli B."/>
            <person name="Wagenaar J."/>
            <person name="Strong T."/>
        </authorList>
    </citation>
    <scope>NUCLEOTIDE SEQUENCE [LARGE SCALE GENOMIC DNA]</scope>
    <source>
        <strain evidence="2 3">665A</strain>
    </source>
</reference>
<accession>A0ABV0EP93</accession>
<dbReference type="EMBL" id="JAFREL020000001">
    <property type="protein sequence ID" value="MEO1769775.1"/>
    <property type="molecule type" value="Genomic_DNA"/>
</dbReference>
<name>A0ABV0EP93_9ENTE</name>
<keyword evidence="1" id="KW-1133">Transmembrane helix</keyword>
<feature type="transmembrane region" description="Helical" evidence="1">
    <location>
        <begin position="46"/>
        <end position="67"/>
    </location>
</feature>
<evidence type="ECO:0000256" key="1">
    <source>
        <dbReference type="SAM" id="Phobius"/>
    </source>
</evidence>
<feature type="transmembrane region" description="Helical" evidence="1">
    <location>
        <begin position="12"/>
        <end position="34"/>
    </location>
</feature>
<dbReference type="Proteomes" id="UP000664357">
    <property type="component" value="Unassembled WGS sequence"/>
</dbReference>
<protein>
    <submittedName>
        <fullName evidence="2">Uncharacterized protein</fullName>
    </submittedName>
</protein>
<proteinExistence type="predicted"/>
<feature type="transmembrane region" description="Helical" evidence="1">
    <location>
        <begin position="129"/>
        <end position="148"/>
    </location>
</feature>
<evidence type="ECO:0000313" key="2">
    <source>
        <dbReference type="EMBL" id="MEO1769775.1"/>
    </source>
</evidence>
<gene>
    <name evidence="2" type="ORF">JZO67_001726</name>
</gene>